<reference evidence="2 3" key="1">
    <citation type="journal article" date="2016" name="Front. Microbiol.">
        <title>Genomic Resource of Rice Seed Associated Bacteria.</title>
        <authorList>
            <person name="Midha S."/>
            <person name="Bansal K."/>
            <person name="Sharma S."/>
            <person name="Kumar N."/>
            <person name="Patil P.P."/>
            <person name="Chaudhry V."/>
            <person name="Patil P.B."/>
        </authorList>
    </citation>
    <scope>NUCLEOTIDE SEQUENCE [LARGE SCALE GENOMIC DNA]</scope>
    <source>
        <strain evidence="2 3">NS263</strain>
    </source>
</reference>
<gene>
    <name evidence="2" type="ORF">NS263_01750</name>
</gene>
<name>A0ABR5S9J4_9MICO</name>
<protein>
    <recommendedName>
        <fullName evidence="1">ApeA N-terminal domain-containing protein</fullName>
    </recommendedName>
</protein>
<dbReference type="EMBL" id="LDRB01000008">
    <property type="protein sequence ID" value="KTR42407.1"/>
    <property type="molecule type" value="Genomic_DNA"/>
</dbReference>
<dbReference type="InterPro" id="IPR041223">
    <property type="entry name" value="ApeA_NTD"/>
</dbReference>
<organism evidence="2 3">
    <name type="scientific">Curtobacterium oceanosedimentum</name>
    <dbReference type="NCBI Taxonomy" id="465820"/>
    <lineage>
        <taxon>Bacteria</taxon>
        <taxon>Bacillati</taxon>
        <taxon>Actinomycetota</taxon>
        <taxon>Actinomycetes</taxon>
        <taxon>Micrococcales</taxon>
        <taxon>Microbacteriaceae</taxon>
        <taxon>Curtobacterium</taxon>
    </lineage>
</organism>
<evidence type="ECO:0000259" key="1">
    <source>
        <dbReference type="Pfam" id="PF18862"/>
    </source>
</evidence>
<dbReference type="Proteomes" id="UP000078335">
    <property type="component" value="Unassembled WGS sequence"/>
</dbReference>
<sequence>MMAIEKLTLGDRLTGHLVDGVPDTPFQAAILDLSEQYGVRLEVPYVNYDEAGQFKHVREWFRGEAAPTNLVLHTADGPISFFGNRWSGYSENTGRNVSLGKLSPAETVLASRDGSLTDALRIQTVRSRLDGLNEWTRLTATTDERETDEEQRVQAVTYKLRSPEEVQWRHGDVTLTLRAEWRVEEHTDGYNRAVELSDNVVLESQFDDGPRSFFDHFVEQRKVASLLVFLYGRQISFREHKVRDERFASRMMDGRVYHHPFVELISERTVRERFTPVPSRKELGRAIAHLQQIGPGGLSEWSTQYDAWSRFILPSAGVLSRKRAFIEDRVISTSMSLEAAGAMIGERHGEKETYGRGRPSTATNIYRCLDLLQVDWGKHVASNVGLARAIANNYNDVKHADRGDFPNSEHTYLVSSVNSLLVRLLALHLTGKGDELLEPYRNGDELWDIRQRFESVAVSVTSDGAWAEVSNDDHL</sequence>
<feature type="domain" description="ApeA N-terminal" evidence="1">
    <location>
        <begin position="22"/>
        <end position="243"/>
    </location>
</feature>
<accession>A0ABR5S9J4</accession>
<dbReference type="Pfam" id="PF18862">
    <property type="entry name" value="ApeA_NTD1"/>
    <property type="match status" value="1"/>
</dbReference>
<proteinExistence type="predicted"/>
<comment type="caution">
    <text evidence="2">The sequence shown here is derived from an EMBL/GenBank/DDBJ whole genome shotgun (WGS) entry which is preliminary data.</text>
</comment>
<keyword evidence="3" id="KW-1185">Reference proteome</keyword>
<evidence type="ECO:0000313" key="3">
    <source>
        <dbReference type="Proteomes" id="UP000078335"/>
    </source>
</evidence>
<evidence type="ECO:0000313" key="2">
    <source>
        <dbReference type="EMBL" id="KTR42407.1"/>
    </source>
</evidence>